<protein>
    <recommendedName>
        <fullName evidence="3">Pericentriolar material 1 protein C-terminal domain-containing protein</fullName>
    </recommendedName>
</protein>
<feature type="coiled-coil region" evidence="1">
    <location>
        <begin position="457"/>
        <end position="484"/>
    </location>
</feature>
<feature type="compositionally biased region" description="Polar residues" evidence="2">
    <location>
        <begin position="602"/>
        <end position="612"/>
    </location>
</feature>
<evidence type="ECO:0000256" key="1">
    <source>
        <dbReference type="SAM" id="Coils"/>
    </source>
</evidence>
<feature type="region of interest" description="Disordered" evidence="2">
    <location>
        <begin position="925"/>
        <end position="961"/>
    </location>
</feature>
<feature type="region of interest" description="Disordered" evidence="2">
    <location>
        <begin position="601"/>
        <end position="676"/>
    </location>
</feature>
<dbReference type="EMBL" id="CAJNOH010000423">
    <property type="protein sequence ID" value="CAF1035485.1"/>
    <property type="molecule type" value="Genomic_DNA"/>
</dbReference>
<feature type="region of interest" description="Disordered" evidence="2">
    <location>
        <begin position="1"/>
        <end position="81"/>
    </location>
</feature>
<evidence type="ECO:0000259" key="3">
    <source>
        <dbReference type="Pfam" id="PF15717"/>
    </source>
</evidence>
<accession>A0A814JC67</accession>
<keyword evidence="1" id="KW-0175">Coiled coil</keyword>
<feature type="region of interest" description="Disordered" evidence="2">
    <location>
        <begin position="487"/>
        <end position="519"/>
    </location>
</feature>
<dbReference type="Pfam" id="PF15717">
    <property type="entry name" value="PCM1_C"/>
    <property type="match status" value="1"/>
</dbReference>
<sequence length="3912" mass="447245">MPPKRKIRNLPRVNDKEKVNQMSFFEPVYQNDNIQMNDDDDDDNESDSELSVNDISQKKLQQDKNKHESNETFDQDQSSEISTSKIVTRIKQIQNSIEQAKTMLQSMEKFKHIVPGSQEQCEKLYIIIENLEEQESGYVNLLNLITLTNKEKAELIEKISTTHRPVPTNTNNQSNDENDDIDDEVDDNDEDEDEDDDLSCRRNIRSPLRPRIESKIGFTPQSIIPPTPTVPPTINSSDNEQNNRNDNSNYDSLVGSLKSDTINWKDPQLTSGDEASDVESEKEIQRNLMLQKEQLRALQGQKRALLALKKRSERRLIEQQQLVNKKTTDRKENLSENDLLSDINNLRDRLKLLRNLYEQRHQVEVQEIKNSPKKQPTSSENRVKNLEHVREQLNELEQIVTYYQLDLMNEHDEETTVYEETSIQPEDAQRLKKLLIQERQKPISNTSNKNENTPKQLDKLSSELTAKRLELEEAKSALNRLQQMVKKIEPDQSSSSTCSTPKQSSPIKPINNNNNNNNNNYEFNTNQFQYTPKSSQQIQTINTNVKTSLLSSILSPKSIEQQKPTTTRNSYADAKMAAQHREIERLIESRQRLHTIKDQIATLHQSMTTPPIQSKKDSTNEIQHNNKFKTNINESNKQTNTYEDKLSNSKNLRSPYTSNNQEEEDNNNNDDDDSELYQFECESGDGEEINDDDDDDTDEEIQSRIKQGNFHAPEDIVAEHEQNILNKKIDSTDELSIQMREICRCLSTFIQEQKSFNQHIEEHLKVVTNNSSNSLSLSNINDPIFNQLQQQVLTQGLIVNLNTAYREIAILQSEINTLQSENNRLSSSSSTHDNQFNYKSHLYSRDNSKDSIYSLDQIKPTRSRFDEHIQQDNRILTTNNKFENSSKTSFNSQSTGQQTAIHLTENNMERTPVKHERNVFSGRRISPSKPIHLRSKPLSNEYETSSNHHHHHRNSTKENVSKSFIIHRRPISNDNENNFLKSQLFNYDQKLQQNTFDDDDYSENEQQKNNLSTNIFNIQPSTYYTTATTLHNFDNIDMQKLHDQIKIVMGQLIPFMRLHVNDICNQSILNHIRDNIIFSFKQQPDTAQLIRNFQNQFSESLEKTIEKYCGTIIRECANDLMRDISDITFDELIKYKIYQNTNNVQTTNINEQITQPLIKQQDDYTNLYESSVRHYTQQTSAVDDGENDNKYQIELAESEDRPLTLLELKTTGAMNVDASAVKNPVRQTLQFVPTASFDKSNEAVSALVSKIQGLLKSSDWDQFAASRFMDITNELRRMDKADLNTFKSNADIKNLVPMFLSTIYAHDPVASLLNLDSNTLKFANPMSVFYLDSPSKELVEQIVQGSQRLTAAQVPEFVGLAATVLKKYKARQENKKDAHMKIKDFQRAISKFLNNPTKDNSQAVTATLAAYAQLGLYDDQVRNLASNDQAPLEIQYHALNAIRHMCDHYIDDNNELKIRTDLQNLLLRKLQNKSNKNAVRVWAFEALYTPFIFNPEESDSTLSDDLEKALSNILNEPLNQVNGYIWSVLKYSSLNRLCPLRGLAARLRDHHDNKKQFSEQATLSSRHIEVEFLLRRNYQAVIHFSVVFENDRAVPSFISAKLAFDGVRRETLRLPWFDGALIIENLDWNVADYFLRLDPLNTNKNVDDSYKEKTKNNLPPNIKRLQNTHDQKEEDPDPSVHLYVKLFGADIRSRDVTDKVQDLLRSNIRTFVRNQLLNRLKELAGKTPLFRIPLEIGAASAAANGLTLYKAAQIGVLADLTTDFKDTRDSNGLGMFRLNSRSALSFSLTLQREVSSPLTTIGETIQIGALSNVPFEYSIVAEKDGRTREFNLPNSQSTLLATDFQYSLRTSNGLKVVPNPKSASIDPSCTSNMVYYAFGVRACLELNPFRSIQLGTRPTYPMTITVSKDASIKKWRVGWRFNAQDAPQYEVAVEKVGTTGTYPGLGVSATKTGNQFDIKVLTGMKSFTVKGTQTGNKFEGTVYSNDNKQVMTTSGTLTINNDGFKLDSKLFDISSKKEVLTLKTDVLPNRGNGLTTNIDLVTTDKSKSVKIHFRGDLYKPDSKLFHIDGSFNLGDIMYNGKAHFESDNAHTRIELRRLIKYGKSSAQSGHDFVYERKNNVGNAQNNYNIASHLSLRTPTRDEPMKVFDFKTDFTRTNDLSNATIQSSLDLLLITRNPPVQERIEFDYMRKSIRKNNQARSLISPEGNLKIQVKTKSNVFNFLLDHQHRRTAEASKKGPVMFPPTFNIANKIHINADTDKLLPDIPRPFAFDILSDLDFQLLNEINYKFQYECRRRQASGSFTYHAQVDKVTDGHLFSGTSKSELQWNNKQNKATSMGNFAICTHSRSLKTHWDINTNLVQDRNDMELDMKIRFDRQPKKTSPKSLIMVYDIKLKAPKHQSFQLIDIDGNLTRQNGKLETFNSVAYRVDKNLTEMNLNAIINRNQTGDGTLQTNIVLSLPFKYLPYITHSLKLKRSPTDQRTNYIESNLIAKPVLAHYGSINIDRTEDNKRPCVHIENELEYLRGNGDNLHGRSVIDVHRWSKLHSSGALKRNTDLLHKHSIGYIFSRKTRKVALSLLSPQLSGNPLSIIGELTIDRENRIGKLKWPQEFGVHLEFGTPLTNLTAFHVFYNLPMFNKDSETRVDGALGFKLASPRLIPISFYVKGKGSLDTTLRITKSMKFGDDIALSTLLTAAYNPQLISQISSTTSTKFHDKEFQSSFYALFKQHQFIVRGMLNTTDNQDYKYEMNIGFDDNLLTGHTQRTDGQQTTVSDIDTKKCTPTGQYNRCYKGDITVQTGNNAGRKGTFDVSWGLGTAKLDVKVPDQVELKFDHTHTGRIRDEDFSSKTMIQGKSLRSDNKGSFSYSGSVEKDDGRWNNIQVQTSSTDMKTGQKSLATNMRLNQKITDKLSGQFQRKIDVSLEKQGLTLIDWSSEAVNCKDNPTNVLSGICETATFTTKLSNVLAQRLRQRLQLPTDSKLSNPTGQVTYDGTMKLDVKFDPKLGPHTFTLDLNRLKEDAVDVNMVYQPRNDNQPMNLVVKANFPQQNPISIKYDETRRSQTNYRGVLKYSFNANDNSAEKTYQCDVDRPDPMDVSVNCQGERTKLTIDIDRKAGKSKVYVDLNRFQGERIGYEGVLNPQTNELDATLYTLVTSWNVKRQPGKSTVITVKQKNKEVLRVEGTKVNNQEIQIKFSPANVNLKFEWDNTTVVTLKQTAPLQRDLLSITVDRARIRHYLPSLRNQNRPSYDIDRPFVKSQKSLVEIALDSNIFISLSQALDKIGSHNGLYGLDTIKKSFKLQIGDAPLTIYNVQHWKTHEENSQLPESYSLRIVNNANANLVQLTTNKWNEVRLISKLSHSFDGGKTLTTDLKLDRNYAHQVGSVYFYHSFGYRNVEGVKQLRNFTRNFVRGHILQDLDKSNLAGLMRSFRLRLRSILDVDYNAVKEIVTAWNQEPEKSFLRQWSTRLGLSEFFAKYPTYADASDRVYAILRERANERSEFWRGRFESILNENRLKDLSERVQARRSALIKRLLDRAEKVLDRLLPKVDQAEIDKRIVNYVGKLLAAFEQISKRATEQTKATFKAIDDATKGEDNKWFRTLVADIDSVAFAAAADAEITKAFKKLGDSSKLFIGNIQQISRRLTKRREAIRERVKNAIRHIPKAFLNNTNFELLVPIGRQPGSYVGTSELILGIGSLLRNRDQAFDTIRSVLRNRLEARSETYQNYYKALRSLAKRLFQRSPSLTPEFQAVIAQTGDAIDLHGHYVYLNPACDYLLAHDFADLQFSFQFVNGKVQTVIPNQGDIKEYDCSNTGRVQVCNHGTYYTLNVPMHYGGRVDGALGDVRDRSNKDDNNLSRWSLRQCSAGTTDQMKKDGQTIPECASDDDDEQTFCENFVLRGLKAGKDKRLLLAQVSQAQKSFV</sequence>
<feature type="compositionally biased region" description="Basic and acidic residues" evidence="2">
    <location>
        <begin position="56"/>
        <end position="70"/>
    </location>
</feature>
<reference evidence="4" key="1">
    <citation type="submission" date="2021-02" db="EMBL/GenBank/DDBJ databases">
        <authorList>
            <person name="Nowell W R."/>
        </authorList>
    </citation>
    <scope>NUCLEOTIDE SEQUENCE</scope>
</reference>
<feature type="compositionally biased region" description="Acidic residues" evidence="2">
    <location>
        <begin position="37"/>
        <end position="48"/>
    </location>
</feature>
<feature type="coiled-coil region" evidence="1">
    <location>
        <begin position="281"/>
        <end position="399"/>
    </location>
</feature>
<dbReference type="GO" id="GO:1905515">
    <property type="term" value="P:non-motile cilium assembly"/>
    <property type="evidence" value="ECO:0007669"/>
    <property type="project" value="TreeGrafter"/>
</dbReference>
<evidence type="ECO:0000313" key="4">
    <source>
        <dbReference type="EMBL" id="CAF1035485.1"/>
    </source>
</evidence>
<dbReference type="GO" id="GO:0034451">
    <property type="term" value="C:centriolar satellite"/>
    <property type="evidence" value="ECO:0007669"/>
    <property type="project" value="TreeGrafter"/>
</dbReference>
<feature type="compositionally biased region" description="Polar residues" evidence="2">
    <location>
        <begin position="620"/>
        <end position="641"/>
    </location>
</feature>
<dbReference type="InterPro" id="IPR031446">
    <property type="entry name" value="PCM1_C"/>
</dbReference>
<feature type="coiled-coil region" evidence="1">
    <location>
        <begin position="801"/>
        <end position="828"/>
    </location>
</feature>
<dbReference type="GO" id="GO:0034454">
    <property type="term" value="P:microtubule anchoring at centrosome"/>
    <property type="evidence" value="ECO:0007669"/>
    <property type="project" value="InterPro"/>
</dbReference>
<dbReference type="Proteomes" id="UP000663854">
    <property type="component" value="Unassembled WGS sequence"/>
</dbReference>
<feature type="compositionally biased region" description="Acidic residues" evidence="2">
    <location>
        <begin position="661"/>
        <end position="675"/>
    </location>
</feature>
<feature type="region of interest" description="Disordered" evidence="2">
    <location>
        <begin position="159"/>
        <end position="254"/>
    </location>
</feature>
<dbReference type="InterPro" id="IPR024138">
    <property type="entry name" value="Pericentriolar_Pcm1"/>
</dbReference>
<dbReference type="GO" id="GO:0036064">
    <property type="term" value="C:ciliary basal body"/>
    <property type="evidence" value="ECO:0007669"/>
    <property type="project" value="TreeGrafter"/>
</dbReference>
<dbReference type="PANTHER" id="PTHR14164">
    <property type="entry name" value="PERICENTRIOLAR MATERIAL 1-RELATED"/>
    <property type="match status" value="1"/>
</dbReference>
<evidence type="ECO:0000256" key="2">
    <source>
        <dbReference type="SAM" id="MobiDB-lite"/>
    </source>
</evidence>
<feature type="compositionally biased region" description="Low complexity" evidence="2">
    <location>
        <begin position="492"/>
        <end position="519"/>
    </location>
</feature>
<name>A0A814JC67_9BILA</name>
<organism evidence="4 5">
    <name type="scientific">Rotaria sordida</name>
    <dbReference type="NCBI Taxonomy" id="392033"/>
    <lineage>
        <taxon>Eukaryota</taxon>
        <taxon>Metazoa</taxon>
        <taxon>Spiralia</taxon>
        <taxon>Gnathifera</taxon>
        <taxon>Rotifera</taxon>
        <taxon>Eurotatoria</taxon>
        <taxon>Bdelloidea</taxon>
        <taxon>Philodinida</taxon>
        <taxon>Philodinidae</taxon>
        <taxon>Rotaria</taxon>
    </lineage>
</organism>
<gene>
    <name evidence="4" type="ORF">PYM288_LOCUS16367</name>
</gene>
<feature type="compositionally biased region" description="Polar residues" evidence="2">
    <location>
        <begin position="648"/>
        <end position="658"/>
    </location>
</feature>
<proteinExistence type="predicted"/>
<comment type="caution">
    <text evidence="4">The sequence shown here is derived from an EMBL/GenBank/DDBJ whole genome shotgun (WGS) entry which is preliminary data.</text>
</comment>
<feature type="compositionally biased region" description="Acidic residues" evidence="2">
    <location>
        <begin position="176"/>
        <end position="197"/>
    </location>
</feature>
<feature type="compositionally biased region" description="Low complexity" evidence="2">
    <location>
        <begin position="232"/>
        <end position="252"/>
    </location>
</feature>
<feature type="domain" description="Pericentriolar material 1 protein C-terminal" evidence="3">
    <location>
        <begin position="1025"/>
        <end position="1200"/>
    </location>
</feature>
<dbReference type="GO" id="GO:0071539">
    <property type="term" value="P:protein localization to centrosome"/>
    <property type="evidence" value="ECO:0007669"/>
    <property type="project" value="InterPro"/>
</dbReference>
<evidence type="ECO:0000313" key="5">
    <source>
        <dbReference type="Proteomes" id="UP000663854"/>
    </source>
</evidence>
<dbReference type="PANTHER" id="PTHR14164:SF12">
    <property type="entry name" value="PERICENTRIOLAR MATERIAL 1 PROTEIN"/>
    <property type="match status" value="1"/>
</dbReference>